<evidence type="ECO:0000256" key="1">
    <source>
        <dbReference type="SAM" id="MobiDB-lite"/>
    </source>
</evidence>
<dbReference type="PANTHER" id="PTHR46033:SF60">
    <property type="entry name" value="AMINOTRANSFERASE-LIKE PLANT MOBILE DOMAIN-CONTAINING PROTEIN"/>
    <property type="match status" value="1"/>
</dbReference>
<dbReference type="InParanoid" id="A0A3Q7J5H1"/>
<dbReference type="AlphaFoldDB" id="A0A3Q7J5H1"/>
<dbReference type="PANTHER" id="PTHR46033">
    <property type="entry name" value="PROTEIN MAIN-LIKE 2"/>
    <property type="match status" value="1"/>
</dbReference>
<dbReference type="Proteomes" id="UP000004994">
    <property type="component" value="Chromosome 12"/>
</dbReference>
<dbReference type="PaxDb" id="4081-Solyc12g019090.1.1"/>
<feature type="region of interest" description="Disordered" evidence="1">
    <location>
        <begin position="353"/>
        <end position="381"/>
    </location>
</feature>
<organism evidence="4">
    <name type="scientific">Solanum lycopersicum</name>
    <name type="common">Tomato</name>
    <name type="synonym">Lycopersicon esculentum</name>
    <dbReference type="NCBI Taxonomy" id="4081"/>
    <lineage>
        <taxon>Eukaryota</taxon>
        <taxon>Viridiplantae</taxon>
        <taxon>Streptophyta</taxon>
        <taxon>Embryophyta</taxon>
        <taxon>Tracheophyta</taxon>
        <taxon>Spermatophyta</taxon>
        <taxon>Magnoliopsida</taxon>
        <taxon>eudicotyledons</taxon>
        <taxon>Gunneridae</taxon>
        <taxon>Pentapetalae</taxon>
        <taxon>asterids</taxon>
        <taxon>lamiids</taxon>
        <taxon>Solanales</taxon>
        <taxon>Solanaceae</taxon>
        <taxon>Solanoideae</taxon>
        <taxon>Solaneae</taxon>
        <taxon>Solanum</taxon>
        <taxon>Solanum subgen. Lycopersicon</taxon>
    </lineage>
</organism>
<feature type="signal peptide" evidence="2">
    <location>
        <begin position="1"/>
        <end position="21"/>
    </location>
</feature>
<dbReference type="Gramene" id="Solyc12g019090.2.1">
    <property type="protein sequence ID" value="Solyc12g019090.2.1"/>
    <property type="gene ID" value="Solyc12g019090.2"/>
</dbReference>
<evidence type="ECO:0000313" key="5">
    <source>
        <dbReference type="Proteomes" id="UP000004994"/>
    </source>
</evidence>
<feature type="domain" description="Aminotransferase-like plant mobile" evidence="3">
    <location>
        <begin position="142"/>
        <end position="275"/>
    </location>
</feature>
<proteinExistence type="predicted"/>
<evidence type="ECO:0000259" key="3">
    <source>
        <dbReference type="Pfam" id="PF10536"/>
    </source>
</evidence>
<dbReference type="OMA" id="VEMHAPN"/>
<name>A0A3Q7J5H1_SOLLC</name>
<feature type="chain" id="PRO_5018779329" description="Aminotransferase-like plant mobile domain-containing protein" evidence="2">
    <location>
        <begin position="22"/>
        <end position="580"/>
    </location>
</feature>
<dbReference type="GO" id="GO:0010073">
    <property type="term" value="P:meristem maintenance"/>
    <property type="evidence" value="ECO:0007669"/>
    <property type="project" value="InterPro"/>
</dbReference>
<evidence type="ECO:0000313" key="4">
    <source>
        <dbReference type="EnsemblPlants" id="Solyc12g019090.2.1"/>
    </source>
</evidence>
<feature type="compositionally biased region" description="Basic residues" evidence="1">
    <location>
        <begin position="361"/>
        <end position="370"/>
    </location>
</feature>
<sequence length="580" mass="65909">MAFLSTDCLLVQMLLHQHCSGDQRPHEHVEKILRRSGLYDVVCVGRMQYDRALVTAMVELWSPETHCFHLPFGEVTIRLQDVQVLFGCAIAPTDMDGASRVRIHSITVYLRDQLQVDPIRDSTPVERVEKIARLYMCWTRGIDRDTESHHVLIPIRDQLDRMTEDQFRWTSYNEILHTLPHCCMVNESLWMACVPMFCLEIVEMHAPNRVMHQFGHSQHVPVIPSWGTNHHVHDQRRRLGPEVLEMMDKYFCDWGNRHQSLAVEVNDDTSEARYRLLYIRYGRLPIDRTALEVDVSSGFVHSAGTSIAMSRGLFKLYSLALQWQRDTTLASHGEKEDPLVEHVRAIGPRRGRVDGREHARGWGHRGRARGRGAGGMPIPPDIEAEMTRDVEGIERLSYESAINVRDYIPDMAIHNTGPSSTVEESPTIIIEDVAPTVNENPDIHTTGHSSTVEESPTTIIEDVAPTVNKDPNVTLIHTTGPSSTVEENPTTIIEDVVPTVNKDPNTTLSPLSSPDVTFIMPVDDMPQTPGRKKLVKRIVKNVNIKNLPAKKRKMNNEDEDRYTRLRPRDVLRISRKGCGT</sequence>
<protein>
    <recommendedName>
        <fullName evidence="3">Aminotransferase-like plant mobile domain-containing protein</fullName>
    </recommendedName>
</protein>
<dbReference type="InterPro" id="IPR019557">
    <property type="entry name" value="AminoTfrase-like_pln_mobile"/>
</dbReference>
<keyword evidence="2" id="KW-0732">Signal</keyword>
<keyword evidence="5" id="KW-1185">Reference proteome</keyword>
<evidence type="ECO:0000256" key="2">
    <source>
        <dbReference type="SAM" id="SignalP"/>
    </source>
</evidence>
<dbReference type="InterPro" id="IPR044824">
    <property type="entry name" value="MAIN-like"/>
</dbReference>
<reference evidence="4" key="2">
    <citation type="submission" date="2019-01" db="UniProtKB">
        <authorList>
            <consortium name="EnsemblPlants"/>
        </authorList>
    </citation>
    <scope>IDENTIFICATION</scope>
    <source>
        <strain evidence="4">cv. Heinz 1706</strain>
    </source>
</reference>
<feature type="domain" description="Aminotransferase-like plant mobile" evidence="3">
    <location>
        <begin position="37"/>
        <end position="90"/>
    </location>
</feature>
<accession>A0A3Q7J5H1</accession>
<reference evidence="4" key="1">
    <citation type="journal article" date="2012" name="Nature">
        <title>The tomato genome sequence provides insights into fleshy fruit evolution.</title>
        <authorList>
            <consortium name="Tomato Genome Consortium"/>
        </authorList>
    </citation>
    <scope>NUCLEOTIDE SEQUENCE [LARGE SCALE GENOMIC DNA]</scope>
    <source>
        <strain evidence="4">cv. Heinz 1706</strain>
    </source>
</reference>
<dbReference type="Pfam" id="PF10536">
    <property type="entry name" value="PMD"/>
    <property type="match status" value="2"/>
</dbReference>
<dbReference type="EnsemblPlants" id="Solyc12g019090.2.1">
    <property type="protein sequence ID" value="Solyc12g019090.2.1"/>
    <property type="gene ID" value="Solyc12g019090.2"/>
</dbReference>